<proteinExistence type="inferred from homology"/>
<dbReference type="GO" id="GO:0017128">
    <property type="term" value="F:phospholipid scramblase activity"/>
    <property type="evidence" value="ECO:0007669"/>
    <property type="project" value="InterPro"/>
</dbReference>
<dbReference type="Proteomes" id="UP000791440">
    <property type="component" value="Unassembled WGS sequence"/>
</dbReference>
<keyword evidence="4" id="KW-1185">Reference proteome</keyword>
<dbReference type="EMBL" id="JH668597">
    <property type="protein sequence ID" value="KAG6458824.1"/>
    <property type="molecule type" value="Genomic_DNA"/>
</dbReference>
<evidence type="ECO:0000313" key="4">
    <source>
        <dbReference type="Proteomes" id="UP000791440"/>
    </source>
</evidence>
<dbReference type="PANTHER" id="PTHR23248">
    <property type="entry name" value="PHOSPHOLIPID SCRAMBLASE-RELATED"/>
    <property type="match status" value="1"/>
</dbReference>
<comment type="caution">
    <text evidence="3">The sequence shown here is derived from an EMBL/GenBank/DDBJ whole genome shotgun (WGS) entry which is preliminary data.</text>
</comment>
<evidence type="ECO:0000256" key="1">
    <source>
        <dbReference type="ARBA" id="ARBA00005350"/>
    </source>
</evidence>
<sequence>MKTTKVETVSLKWMACPKIDTVHPGLAYIWPLDELVVAKQKDALHDIIGKPGISYTIFNKEGQKVFLAVHEKHCRKFDLKIFNIYGNEVIQVKKPKFCLTRIFVWAPPGNYVGSVSKGRPCGKIYLVKDRCGEVILKLQARGFFQVIYDVLSDRDHVGILAPKWKLEVLNVKNFGVSFPIDMDVGYKAVLLGACFLLIA</sequence>
<reference evidence="3" key="1">
    <citation type="journal article" date="2016" name="Insect Biochem. Mol. Biol.">
        <title>Multifaceted biological insights from a draft genome sequence of the tobacco hornworm moth, Manduca sexta.</title>
        <authorList>
            <person name="Kanost M.R."/>
            <person name="Arrese E.L."/>
            <person name="Cao X."/>
            <person name="Chen Y.R."/>
            <person name="Chellapilla S."/>
            <person name="Goldsmith M.R."/>
            <person name="Grosse-Wilde E."/>
            <person name="Heckel D.G."/>
            <person name="Herndon N."/>
            <person name="Jiang H."/>
            <person name="Papanicolaou A."/>
            <person name="Qu J."/>
            <person name="Soulages J.L."/>
            <person name="Vogel H."/>
            <person name="Walters J."/>
            <person name="Waterhouse R.M."/>
            <person name="Ahn S.J."/>
            <person name="Almeida F.C."/>
            <person name="An C."/>
            <person name="Aqrawi P."/>
            <person name="Bretschneider A."/>
            <person name="Bryant W.B."/>
            <person name="Bucks S."/>
            <person name="Chao H."/>
            <person name="Chevignon G."/>
            <person name="Christen J.M."/>
            <person name="Clarke D.F."/>
            <person name="Dittmer N.T."/>
            <person name="Ferguson L.C.F."/>
            <person name="Garavelou S."/>
            <person name="Gordon K.H.J."/>
            <person name="Gunaratna R.T."/>
            <person name="Han Y."/>
            <person name="Hauser F."/>
            <person name="He Y."/>
            <person name="Heidel-Fischer H."/>
            <person name="Hirsh A."/>
            <person name="Hu Y."/>
            <person name="Jiang H."/>
            <person name="Kalra D."/>
            <person name="Klinner C."/>
            <person name="Konig C."/>
            <person name="Kovar C."/>
            <person name="Kroll A.R."/>
            <person name="Kuwar S.S."/>
            <person name="Lee S.L."/>
            <person name="Lehman R."/>
            <person name="Li K."/>
            <person name="Li Z."/>
            <person name="Liang H."/>
            <person name="Lovelace S."/>
            <person name="Lu Z."/>
            <person name="Mansfield J.H."/>
            <person name="McCulloch K.J."/>
            <person name="Mathew T."/>
            <person name="Morton B."/>
            <person name="Muzny D.M."/>
            <person name="Neunemann D."/>
            <person name="Ongeri F."/>
            <person name="Pauchet Y."/>
            <person name="Pu L.L."/>
            <person name="Pyrousis I."/>
            <person name="Rao X.J."/>
            <person name="Redding A."/>
            <person name="Roesel C."/>
            <person name="Sanchez-Gracia A."/>
            <person name="Schaack S."/>
            <person name="Shukla A."/>
            <person name="Tetreau G."/>
            <person name="Wang Y."/>
            <person name="Xiong G.H."/>
            <person name="Traut W."/>
            <person name="Walsh T.K."/>
            <person name="Worley K.C."/>
            <person name="Wu D."/>
            <person name="Wu W."/>
            <person name="Wu Y.Q."/>
            <person name="Zhang X."/>
            <person name="Zou Z."/>
            <person name="Zucker H."/>
            <person name="Briscoe A.D."/>
            <person name="Burmester T."/>
            <person name="Clem R.J."/>
            <person name="Feyereisen R."/>
            <person name="Grimmelikhuijzen C.J.P."/>
            <person name="Hamodrakas S.J."/>
            <person name="Hansson B.S."/>
            <person name="Huguet E."/>
            <person name="Jermiin L.S."/>
            <person name="Lan Q."/>
            <person name="Lehman H.K."/>
            <person name="Lorenzen M."/>
            <person name="Merzendorfer H."/>
            <person name="Michalopoulos I."/>
            <person name="Morton D.B."/>
            <person name="Muthukrishnan S."/>
            <person name="Oakeshott J.G."/>
            <person name="Palmer W."/>
            <person name="Park Y."/>
            <person name="Passarelli A.L."/>
            <person name="Rozas J."/>
            <person name="Schwartz L.M."/>
            <person name="Smith W."/>
            <person name="Southgate A."/>
            <person name="Vilcinskas A."/>
            <person name="Vogt R."/>
            <person name="Wang P."/>
            <person name="Werren J."/>
            <person name="Yu X.Q."/>
            <person name="Zhou J.J."/>
            <person name="Brown S.J."/>
            <person name="Scherer S.E."/>
            <person name="Richards S."/>
            <person name="Blissard G.W."/>
        </authorList>
    </citation>
    <scope>NUCLEOTIDE SEQUENCE</scope>
</reference>
<comment type="similarity">
    <text evidence="1 2">Belongs to the phospholipid scramblase family.</text>
</comment>
<name>A0A922CUJ8_MANSE</name>
<dbReference type="PANTHER" id="PTHR23248:SF9">
    <property type="entry name" value="PHOSPHOLIPID SCRAMBLASE"/>
    <property type="match status" value="1"/>
</dbReference>
<keyword evidence="2" id="KW-0106">Calcium</keyword>
<organism evidence="3 4">
    <name type="scientific">Manduca sexta</name>
    <name type="common">Tobacco hawkmoth</name>
    <name type="synonym">Tobacco hornworm</name>
    <dbReference type="NCBI Taxonomy" id="7130"/>
    <lineage>
        <taxon>Eukaryota</taxon>
        <taxon>Metazoa</taxon>
        <taxon>Ecdysozoa</taxon>
        <taxon>Arthropoda</taxon>
        <taxon>Hexapoda</taxon>
        <taxon>Insecta</taxon>
        <taxon>Pterygota</taxon>
        <taxon>Neoptera</taxon>
        <taxon>Endopterygota</taxon>
        <taxon>Lepidoptera</taxon>
        <taxon>Glossata</taxon>
        <taxon>Ditrysia</taxon>
        <taxon>Bombycoidea</taxon>
        <taxon>Sphingidae</taxon>
        <taxon>Sphinginae</taxon>
        <taxon>Sphingini</taxon>
        <taxon>Manduca</taxon>
    </lineage>
</organism>
<dbReference type="AlphaFoldDB" id="A0A922CUJ8"/>
<accession>A0A922CUJ8</accession>
<comment type="function">
    <text evidence="2">May mediate accelerated ATP-independent bidirectional transbilayer migration of phospholipids upon binding calcium ions that results in a loss of phospholipid asymmetry in the plasma membrane.</text>
</comment>
<protein>
    <recommendedName>
        <fullName evidence="2">Phospholipid scramblase</fullName>
    </recommendedName>
</protein>
<dbReference type="GO" id="GO:0005886">
    <property type="term" value="C:plasma membrane"/>
    <property type="evidence" value="ECO:0007669"/>
    <property type="project" value="TreeGrafter"/>
</dbReference>
<dbReference type="InterPro" id="IPR005552">
    <property type="entry name" value="Scramblase"/>
</dbReference>
<evidence type="ECO:0000313" key="3">
    <source>
        <dbReference type="EMBL" id="KAG6458824.1"/>
    </source>
</evidence>
<gene>
    <name evidence="3" type="ORF">O3G_MSEX011074</name>
</gene>
<dbReference type="Pfam" id="PF03803">
    <property type="entry name" value="Scramblase"/>
    <property type="match status" value="1"/>
</dbReference>
<comment type="cofactor">
    <cofactor evidence="2">
        <name>Ca(2+)</name>
        <dbReference type="ChEBI" id="CHEBI:29108"/>
    </cofactor>
</comment>
<keyword evidence="2" id="KW-0449">Lipoprotein</keyword>
<evidence type="ECO:0000256" key="2">
    <source>
        <dbReference type="RuleBase" id="RU363116"/>
    </source>
</evidence>
<reference evidence="3" key="2">
    <citation type="submission" date="2020-12" db="EMBL/GenBank/DDBJ databases">
        <authorList>
            <person name="Kanost M."/>
        </authorList>
    </citation>
    <scope>NUCLEOTIDE SEQUENCE</scope>
</reference>
<keyword evidence="2" id="KW-0564">Palmitate</keyword>